<dbReference type="EMBL" id="JADKNH010000001">
    <property type="protein sequence ID" value="MBF4691876.1"/>
    <property type="molecule type" value="Genomic_DNA"/>
</dbReference>
<sequence>MQNHSKENPSARRSKQMLVSALLKLMEKEEFHLITIQEITDEAVLSRRTFYRHFTQKEDILNYHFEAISDQYVQMLMEADDLKLPTISKVLFTFWAQHIDMLRLLHKHNLLFLVLLSMNKQLPLIYDYFKTQRYEFGDVESTRYALAYSAGGFWNMLVLWLEEDTPKTPEALSEIIAKAIRANL</sequence>
<evidence type="ECO:0000256" key="2">
    <source>
        <dbReference type="PROSITE-ProRule" id="PRU00335"/>
    </source>
</evidence>
<dbReference type="Gene3D" id="1.10.357.10">
    <property type="entry name" value="Tetracycline Repressor, domain 2"/>
    <property type="match status" value="1"/>
</dbReference>
<accession>A0ABR9ZPG7</accession>
<evidence type="ECO:0000313" key="5">
    <source>
        <dbReference type="Proteomes" id="UP000614200"/>
    </source>
</evidence>
<dbReference type="SUPFAM" id="SSF46689">
    <property type="entry name" value="Homeodomain-like"/>
    <property type="match status" value="1"/>
</dbReference>
<dbReference type="RefSeq" id="WP_194700106.1">
    <property type="nucleotide sequence ID" value="NZ_JADKNH010000001.1"/>
</dbReference>
<proteinExistence type="predicted"/>
<feature type="domain" description="HTH tetR-type" evidence="3">
    <location>
        <begin position="12"/>
        <end position="72"/>
    </location>
</feature>
<feature type="DNA-binding region" description="H-T-H motif" evidence="2">
    <location>
        <begin position="35"/>
        <end position="54"/>
    </location>
</feature>
<comment type="caution">
    <text evidence="4">The sequence shown here is derived from an EMBL/GenBank/DDBJ whole genome shotgun (WGS) entry which is preliminary data.</text>
</comment>
<reference evidence="4 5" key="1">
    <citation type="submission" date="2020-11" db="EMBL/GenBank/DDBJ databases">
        <title>Fusibacter basophilias sp. nov.</title>
        <authorList>
            <person name="Qiu D."/>
        </authorList>
    </citation>
    <scope>NUCLEOTIDE SEQUENCE [LARGE SCALE GENOMIC DNA]</scope>
    <source>
        <strain evidence="4 5">Q10-2</strain>
    </source>
</reference>
<dbReference type="PROSITE" id="PS50977">
    <property type="entry name" value="HTH_TETR_2"/>
    <property type="match status" value="1"/>
</dbReference>
<dbReference type="InterPro" id="IPR050624">
    <property type="entry name" value="HTH-type_Tx_Regulator"/>
</dbReference>
<keyword evidence="1 2" id="KW-0238">DNA-binding</keyword>
<protein>
    <submittedName>
        <fullName evidence="4">TetR/AcrR family transcriptional regulator</fullName>
    </submittedName>
</protein>
<gene>
    <name evidence="4" type="ORF">ISU02_02035</name>
</gene>
<evidence type="ECO:0000259" key="3">
    <source>
        <dbReference type="PROSITE" id="PS50977"/>
    </source>
</evidence>
<name>A0ABR9ZPG7_9FIRM</name>
<dbReference type="Proteomes" id="UP000614200">
    <property type="component" value="Unassembled WGS sequence"/>
</dbReference>
<dbReference type="PANTHER" id="PTHR43479">
    <property type="entry name" value="ACREF/ENVCD OPERON REPRESSOR-RELATED"/>
    <property type="match status" value="1"/>
</dbReference>
<organism evidence="4 5">
    <name type="scientific">Fusibacter ferrireducens</name>
    <dbReference type="NCBI Taxonomy" id="2785058"/>
    <lineage>
        <taxon>Bacteria</taxon>
        <taxon>Bacillati</taxon>
        <taxon>Bacillota</taxon>
        <taxon>Clostridia</taxon>
        <taxon>Eubacteriales</taxon>
        <taxon>Eubacteriales Family XII. Incertae Sedis</taxon>
        <taxon>Fusibacter</taxon>
    </lineage>
</organism>
<dbReference type="InterPro" id="IPR001647">
    <property type="entry name" value="HTH_TetR"/>
</dbReference>
<evidence type="ECO:0000256" key="1">
    <source>
        <dbReference type="ARBA" id="ARBA00023125"/>
    </source>
</evidence>
<dbReference type="InterPro" id="IPR009057">
    <property type="entry name" value="Homeodomain-like_sf"/>
</dbReference>
<keyword evidence="5" id="KW-1185">Reference proteome</keyword>
<dbReference type="Pfam" id="PF00440">
    <property type="entry name" value="TetR_N"/>
    <property type="match status" value="1"/>
</dbReference>
<evidence type="ECO:0000313" key="4">
    <source>
        <dbReference type="EMBL" id="MBF4691876.1"/>
    </source>
</evidence>
<dbReference type="PANTHER" id="PTHR43479:SF11">
    <property type="entry name" value="ACREF_ENVCD OPERON REPRESSOR-RELATED"/>
    <property type="match status" value="1"/>
</dbReference>